<feature type="non-terminal residue" evidence="1">
    <location>
        <position position="1"/>
    </location>
</feature>
<protein>
    <submittedName>
        <fullName evidence="1">Uncharacterized protein</fullName>
    </submittedName>
</protein>
<sequence length="189" mass="21915">KEHQEKRVAAAFERLRFERWQYNQRLIAALGYFHTACRLIAAGNSPWEFMAEAILNLSKVLEILFVKSDKSMDDVREGLKDLGYSIDDIERDFIPIMVLRSYFDVAHPSISLFDPKELQVMYKYLADVEHRFRDLLKGIIDGVCGGTYTVLEDPDLTPDQDKRDKMVELISKLKEKTGNKKRSNLPKSK</sequence>
<reference evidence="1" key="1">
    <citation type="journal article" date="2014" name="Front. Microbiol.">
        <title>High frequency of phylogenetically diverse reductive dehalogenase-homologous genes in deep subseafloor sedimentary metagenomes.</title>
        <authorList>
            <person name="Kawai M."/>
            <person name="Futagami T."/>
            <person name="Toyoda A."/>
            <person name="Takaki Y."/>
            <person name="Nishi S."/>
            <person name="Hori S."/>
            <person name="Arai W."/>
            <person name="Tsubouchi T."/>
            <person name="Morono Y."/>
            <person name="Uchiyama I."/>
            <person name="Ito T."/>
            <person name="Fujiyama A."/>
            <person name="Inagaki F."/>
            <person name="Takami H."/>
        </authorList>
    </citation>
    <scope>NUCLEOTIDE SEQUENCE</scope>
    <source>
        <strain evidence="1">Expedition CK06-06</strain>
    </source>
</reference>
<evidence type="ECO:0000313" key="1">
    <source>
        <dbReference type="EMBL" id="GAI74481.1"/>
    </source>
</evidence>
<name>X1S5X0_9ZZZZ</name>
<organism evidence="1">
    <name type="scientific">marine sediment metagenome</name>
    <dbReference type="NCBI Taxonomy" id="412755"/>
    <lineage>
        <taxon>unclassified sequences</taxon>
        <taxon>metagenomes</taxon>
        <taxon>ecological metagenomes</taxon>
    </lineage>
</organism>
<dbReference type="AlphaFoldDB" id="X1S5X0"/>
<gene>
    <name evidence="1" type="ORF">S12H4_20302</name>
</gene>
<comment type="caution">
    <text evidence="1">The sequence shown here is derived from an EMBL/GenBank/DDBJ whole genome shotgun (WGS) entry which is preliminary data.</text>
</comment>
<dbReference type="EMBL" id="BARW01010274">
    <property type="protein sequence ID" value="GAI74481.1"/>
    <property type="molecule type" value="Genomic_DNA"/>
</dbReference>
<accession>X1S5X0</accession>
<proteinExistence type="predicted"/>